<dbReference type="SUPFAM" id="SSF47203">
    <property type="entry name" value="Acyl-CoA dehydrogenase C-terminal domain-like"/>
    <property type="match status" value="2"/>
</dbReference>
<keyword evidence="10" id="KW-0576">Peroxisome</keyword>
<dbReference type="EMBL" id="CP000511">
    <property type="protein sequence ID" value="ABM14589.1"/>
    <property type="molecule type" value="Genomic_DNA"/>
</dbReference>
<evidence type="ECO:0000256" key="3">
    <source>
        <dbReference type="ARBA" id="ARBA00006288"/>
    </source>
</evidence>
<dbReference type="InterPro" id="IPR006091">
    <property type="entry name" value="Acyl-CoA_Oxase/DH_mid-dom"/>
</dbReference>
<dbReference type="InterPro" id="IPR037069">
    <property type="entry name" value="AcylCoA_DH/ox_N_sf"/>
</dbReference>
<dbReference type="HOGENOM" id="CLU_014629_4_0_11"/>
<dbReference type="Pfam" id="PF02770">
    <property type="entry name" value="Acyl-CoA_dh_M"/>
    <property type="match status" value="1"/>
</dbReference>
<sequence>MRHHGLRIPRDGYRPDMTTTAEHLRNSLDGRFRDVKNRVRRELSDEVFRPHYTPNTVIARTKVAEQLKIMAAQGAAEDGFKKEHGGNGDVGAAVTQIEMLAMSDLSLMVKAGVQWGLFGGAIENLGTERHHKAYVKKLIDLELLGCFAMTETGHGSDVQSLETTATYDPATEEFVIDSPTRTSRKDYIGGAAETARVAAVFAQLITPDGETHGVHCFVVPIRDDDGNDLPGVTTSDCHYKGGLPGVDNGRIQFDQVRVPRENLLNRYADVAADGTYTSPIENPNRRFFTMLGTLIRGRVTVGGSAGAAARVALDIATRYALQRRQFSDPDGGEVLLMDYLVHQRRLFPLIARSYALQFAQNELVAKCHELQTADDPDPEEQRELESRAAGLKAANTWHATRAIQEAREACGGAGYMAENRLIALKADTDVFTTFEGDNHVLYQLVAKELLTAYADDIKGMSPVEWVRFAASFAGERVLKRTAAQTIMQTVLDTRQDNEEEGSLFNRGTQVKMFEDREEYMVASVARRLQGKAKEMSAFDAFNSVQDHVLHVAQAHIERVVLEAFVAGIDACEDRLAREILGMVCDLYALSVIEEDKAWFVEHRFLSTERAKAVTRGINDRCRRLRPYAELLVDGFGIPEQLRYAEMLHPEHIPDADEHTRQDATSAGTI</sequence>
<dbReference type="Pfam" id="PF01756">
    <property type="entry name" value="ACOX"/>
    <property type="match status" value="1"/>
</dbReference>
<reference evidence="15" key="1">
    <citation type="submission" date="2006-12" db="EMBL/GenBank/DDBJ databases">
        <title>Complete sequence of Mycobacterium vanbaalenii PYR-1.</title>
        <authorList>
            <consortium name="US DOE Joint Genome Institute"/>
            <person name="Copeland A."/>
            <person name="Lucas S."/>
            <person name="Lapidus A."/>
            <person name="Barry K."/>
            <person name="Detter J.C."/>
            <person name="Glavina del Rio T."/>
            <person name="Hammon N."/>
            <person name="Israni S."/>
            <person name="Dalin E."/>
            <person name="Tice H."/>
            <person name="Pitluck S."/>
            <person name="Singan V."/>
            <person name="Schmutz J."/>
            <person name="Larimer F."/>
            <person name="Land M."/>
            <person name="Hauser L."/>
            <person name="Kyrpides N."/>
            <person name="Anderson I.J."/>
            <person name="Miller C."/>
            <person name="Richardson P."/>
        </authorList>
    </citation>
    <scope>NUCLEOTIDE SEQUENCE [LARGE SCALE GENOMIC DNA]</scope>
    <source>
        <strain evidence="15">PYR-1</strain>
    </source>
</reference>
<evidence type="ECO:0000313" key="15">
    <source>
        <dbReference type="EMBL" id="ABM14589.1"/>
    </source>
</evidence>
<dbReference type="STRING" id="350058.Mvan_3808"/>
<gene>
    <name evidence="15" type="ordered locus">Mvan_3808</name>
</gene>
<evidence type="ECO:0000256" key="7">
    <source>
        <dbReference type="ARBA" id="ARBA00022832"/>
    </source>
</evidence>
<dbReference type="InterPro" id="IPR046373">
    <property type="entry name" value="Acyl-CoA_Oxase/DH_mid-dom_sf"/>
</dbReference>
<keyword evidence="5" id="KW-0285">Flavoprotein</keyword>
<evidence type="ECO:0000256" key="4">
    <source>
        <dbReference type="ARBA" id="ARBA00012870"/>
    </source>
</evidence>
<dbReference type="GO" id="GO:0003997">
    <property type="term" value="F:acyl-CoA oxidase activity"/>
    <property type="evidence" value="ECO:0007669"/>
    <property type="project" value="UniProtKB-EC"/>
</dbReference>
<feature type="domain" description="Acyl-CoA dehydrogenase/oxidase N-terminal" evidence="13">
    <location>
        <begin position="37"/>
        <end position="140"/>
    </location>
</feature>
<evidence type="ECO:0000256" key="9">
    <source>
        <dbReference type="ARBA" id="ARBA00023098"/>
    </source>
</evidence>
<dbReference type="Proteomes" id="UP000009159">
    <property type="component" value="Chromosome"/>
</dbReference>
<evidence type="ECO:0000256" key="6">
    <source>
        <dbReference type="ARBA" id="ARBA00022827"/>
    </source>
</evidence>
<dbReference type="FunFam" id="1.20.140.10:FF:000010">
    <property type="entry name" value="Acyl-coenzyme A oxidase"/>
    <property type="match status" value="1"/>
</dbReference>
<feature type="domain" description="Acyl-CoA oxidase C-alpha1" evidence="14">
    <location>
        <begin position="292"/>
        <end position="450"/>
    </location>
</feature>
<dbReference type="GO" id="GO:0071949">
    <property type="term" value="F:FAD binding"/>
    <property type="evidence" value="ECO:0007669"/>
    <property type="project" value="InterPro"/>
</dbReference>
<evidence type="ECO:0000256" key="10">
    <source>
        <dbReference type="ARBA" id="ARBA00023140"/>
    </source>
</evidence>
<dbReference type="Pfam" id="PF22924">
    <property type="entry name" value="ACOX_C_alpha1"/>
    <property type="match status" value="1"/>
</dbReference>
<evidence type="ECO:0000259" key="14">
    <source>
        <dbReference type="Pfam" id="PF22924"/>
    </source>
</evidence>
<dbReference type="eggNOG" id="COG1960">
    <property type="taxonomic scope" value="Bacteria"/>
</dbReference>
<dbReference type="GO" id="GO:0055088">
    <property type="term" value="P:lipid homeostasis"/>
    <property type="evidence" value="ECO:0007669"/>
    <property type="project" value="TreeGrafter"/>
</dbReference>
<dbReference type="Pfam" id="PF02771">
    <property type="entry name" value="Acyl-CoA_dh_N"/>
    <property type="match status" value="1"/>
</dbReference>
<organism evidence="15 16">
    <name type="scientific">Mycolicibacterium vanbaalenii (strain DSM 7251 / JCM 13017 / BCRC 16820 / KCTC 9966 / NRRL B-24157 / PYR-1)</name>
    <name type="common">Mycobacterium vanbaalenii</name>
    <dbReference type="NCBI Taxonomy" id="350058"/>
    <lineage>
        <taxon>Bacteria</taxon>
        <taxon>Bacillati</taxon>
        <taxon>Actinomycetota</taxon>
        <taxon>Actinomycetes</taxon>
        <taxon>Mycobacteriales</taxon>
        <taxon>Mycobacteriaceae</taxon>
        <taxon>Mycolicibacterium</taxon>
    </lineage>
</organism>
<evidence type="ECO:0000256" key="8">
    <source>
        <dbReference type="ARBA" id="ARBA00023002"/>
    </source>
</evidence>
<dbReference type="InterPro" id="IPR013786">
    <property type="entry name" value="AcylCoA_DH/ox_N"/>
</dbReference>
<dbReference type="PANTHER" id="PTHR10909">
    <property type="entry name" value="ELECTRON TRANSPORT OXIDOREDUCTASE"/>
    <property type="match status" value="1"/>
</dbReference>
<protein>
    <recommendedName>
        <fullName evidence="4">acyl-CoA oxidase</fullName>
        <ecNumber evidence="4">1.3.3.6</ecNumber>
    </recommendedName>
</protein>
<feature type="domain" description="Acyl-CoA oxidase/dehydrogenase middle" evidence="12">
    <location>
        <begin position="146"/>
        <end position="256"/>
    </location>
</feature>
<evidence type="ECO:0000259" key="13">
    <source>
        <dbReference type="Pfam" id="PF02771"/>
    </source>
</evidence>
<dbReference type="FunFam" id="2.40.110.10:FF:000005">
    <property type="entry name" value="Acyl-coenzyme A oxidase"/>
    <property type="match status" value="1"/>
</dbReference>
<name>A1TBN9_MYCVP</name>
<dbReference type="Gene3D" id="1.20.140.10">
    <property type="entry name" value="Butyryl-CoA Dehydrogenase, subunit A, domain 3"/>
    <property type="match status" value="2"/>
</dbReference>
<comment type="subcellular location">
    <subcellularLocation>
        <location evidence="2">Peroxisome</location>
    </subcellularLocation>
</comment>
<dbReference type="KEGG" id="mva:Mvan_3808"/>
<evidence type="ECO:0000256" key="1">
    <source>
        <dbReference type="ARBA" id="ARBA00001974"/>
    </source>
</evidence>
<evidence type="ECO:0000256" key="2">
    <source>
        <dbReference type="ARBA" id="ARBA00004275"/>
    </source>
</evidence>
<dbReference type="Gene3D" id="2.40.110.10">
    <property type="entry name" value="Butyryl-CoA Dehydrogenase, subunit A, domain 2"/>
    <property type="match status" value="1"/>
</dbReference>
<dbReference type="InterPro" id="IPR009100">
    <property type="entry name" value="AcylCoA_DH/oxidase_NM_dom_sf"/>
</dbReference>
<accession>A1TBN9</accession>
<keyword evidence="8" id="KW-0560">Oxidoreductase</keyword>
<evidence type="ECO:0000259" key="12">
    <source>
        <dbReference type="Pfam" id="PF02770"/>
    </source>
</evidence>
<dbReference type="GO" id="GO:0005504">
    <property type="term" value="F:fatty acid binding"/>
    <property type="evidence" value="ECO:0007669"/>
    <property type="project" value="TreeGrafter"/>
</dbReference>
<keyword evidence="7" id="KW-0276">Fatty acid metabolism</keyword>
<dbReference type="FunFam" id="1.20.140.10:FF:000007">
    <property type="entry name" value="Acyl-coenzyme A oxidase"/>
    <property type="match status" value="1"/>
</dbReference>
<evidence type="ECO:0000313" key="16">
    <source>
        <dbReference type="Proteomes" id="UP000009159"/>
    </source>
</evidence>
<keyword evidence="16" id="KW-1185">Reference proteome</keyword>
<dbReference type="InterPro" id="IPR036250">
    <property type="entry name" value="AcylCo_DH-like_C"/>
</dbReference>
<keyword evidence="9" id="KW-0443">Lipid metabolism</keyword>
<dbReference type="InterPro" id="IPR012258">
    <property type="entry name" value="Acyl-CoA_oxidase"/>
</dbReference>
<dbReference type="PANTHER" id="PTHR10909:SF352">
    <property type="entry name" value="ACYL-COENZYME A OXIDASE-LIKE PROTEIN"/>
    <property type="match status" value="1"/>
</dbReference>
<feature type="domain" description="Acyl-CoA oxidase C-terminal" evidence="11">
    <location>
        <begin position="509"/>
        <end position="639"/>
    </location>
</feature>
<dbReference type="AlphaFoldDB" id="A1TBN9"/>
<proteinExistence type="inferred from homology"/>
<dbReference type="SUPFAM" id="SSF56645">
    <property type="entry name" value="Acyl-CoA dehydrogenase NM domain-like"/>
    <property type="match status" value="1"/>
</dbReference>
<keyword evidence="6" id="KW-0274">FAD</keyword>
<dbReference type="InterPro" id="IPR055060">
    <property type="entry name" value="ACOX_C_alpha1"/>
</dbReference>
<dbReference type="GO" id="GO:0033540">
    <property type="term" value="P:fatty acid beta-oxidation using acyl-CoA oxidase"/>
    <property type="evidence" value="ECO:0007669"/>
    <property type="project" value="TreeGrafter"/>
</dbReference>
<dbReference type="PIRSF" id="PIRSF000168">
    <property type="entry name" value="Acyl-CoA_oxidase"/>
    <property type="match status" value="1"/>
</dbReference>
<dbReference type="InterPro" id="IPR002655">
    <property type="entry name" value="Acyl-CoA_oxidase_C"/>
</dbReference>
<dbReference type="Gene3D" id="1.10.540.10">
    <property type="entry name" value="Acyl-CoA dehydrogenase/oxidase, N-terminal domain"/>
    <property type="match status" value="1"/>
</dbReference>
<evidence type="ECO:0000259" key="11">
    <source>
        <dbReference type="Pfam" id="PF01756"/>
    </source>
</evidence>
<comment type="cofactor">
    <cofactor evidence="1">
        <name>FAD</name>
        <dbReference type="ChEBI" id="CHEBI:57692"/>
    </cofactor>
</comment>
<evidence type="ECO:0000256" key="5">
    <source>
        <dbReference type="ARBA" id="ARBA00022630"/>
    </source>
</evidence>
<dbReference type="EC" id="1.3.3.6" evidence="4"/>
<comment type="similarity">
    <text evidence="3">Belongs to the acyl-CoA oxidase family.</text>
</comment>